<evidence type="ECO:0000313" key="2">
    <source>
        <dbReference type="EMBL" id="VYU67925.1"/>
    </source>
</evidence>
<protein>
    <submittedName>
        <fullName evidence="2">Xylose isomerase-like TIM barrel</fullName>
    </submittedName>
</protein>
<dbReference type="RefSeq" id="WP_422047011.1">
    <property type="nucleotide sequence ID" value="NZ_CACRUM010000089.1"/>
</dbReference>
<dbReference type="InterPro" id="IPR013022">
    <property type="entry name" value="Xyl_isomerase-like_TIM-brl"/>
</dbReference>
<dbReference type="Pfam" id="PF01261">
    <property type="entry name" value="AP_endonuc_2"/>
    <property type="match status" value="1"/>
</dbReference>
<dbReference type="PANTHER" id="PTHR12110">
    <property type="entry name" value="HYDROXYPYRUVATE ISOMERASE"/>
    <property type="match status" value="1"/>
</dbReference>
<keyword evidence="2" id="KW-0413">Isomerase</keyword>
<name>A0A6N3GUA1_9FIRM</name>
<dbReference type="Gene3D" id="3.20.20.150">
    <property type="entry name" value="Divalent-metal-dependent TIM barrel enzymes"/>
    <property type="match status" value="1"/>
</dbReference>
<organism evidence="2">
    <name type="scientific">Roseburia intestinalis</name>
    <dbReference type="NCBI Taxonomy" id="166486"/>
    <lineage>
        <taxon>Bacteria</taxon>
        <taxon>Bacillati</taxon>
        <taxon>Bacillota</taxon>
        <taxon>Clostridia</taxon>
        <taxon>Lachnospirales</taxon>
        <taxon>Lachnospiraceae</taxon>
        <taxon>Roseburia</taxon>
    </lineage>
</organism>
<dbReference type="SUPFAM" id="SSF51658">
    <property type="entry name" value="Xylose isomerase-like"/>
    <property type="match status" value="1"/>
</dbReference>
<dbReference type="InterPro" id="IPR036237">
    <property type="entry name" value="Xyl_isomerase-like_sf"/>
</dbReference>
<accession>A0A6N3GUA1</accession>
<sequence>MKLSISNIGWSNENDVNVYELMKKYGYSGLEIAPTRIFPEAPYDKLKEAGVWVENFKKKYGLCVSSMQSIWFGRQEKIFGSKEERQILVEYTKKAIDFASVIGCRNLVFGCPRNRNLPEGKDGDSAVEFFKKIGDYAASKNTIVGMEANPTIYNTNYVNDTLTALQLIKKVDSKGFLLNLDVGTMIQNEEDVSELVDNVEWINHVHISEPGLKPIQKRDIHMQLKNILLEGGYKGFISIEVKKQEKILVIENMMEYIGNIFADKK</sequence>
<feature type="domain" description="Xylose isomerase-like TIM barrel" evidence="1">
    <location>
        <begin position="20"/>
        <end position="245"/>
    </location>
</feature>
<gene>
    <name evidence="2" type="ORF">RILFYP67_02933</name>
</gene>
<dbReference type="GO" id="GO:0016853">
    <property type="term" value="F:isomerase activity"/>
    <property type="evidence" value="ECO:0007669"/>
    <property type="project" value="UniProtKB-KW"/>
</dbReference>
<dbReference type="AlphaFoldDB" id="A0A6N3GUA1"/>
<dbReference type="EMBL" id="CACRUM010000089">
    <property type="protein sequence ID" value="VYU67925.1"/>
    <property type="molecule type" value="Genomic_DNA"/>
</dbReference>
<proteinExistence type="predicted"/>
<evidence type="ECO:0000259" key="1">
    <source>
        <dbReference type="Pfam" id="PF01261"/>
    </source>
</evidence>
<reference evidence="2" key="1">
    <citation type="submission" date="2019-11" db="EMBL/GenBank/DDBJ databases">
        <authorList>
            <person name="Feng L."/>
        </authorList>
    </citation>
    <scope>NUCLEOTIDE SEQUENCE</scope>
    <source>
        <strain evidence="2">RintestinalisLFYP67</strain>
    </source>
</reference>
<dbReference type="PANTHER" id="PTHR12110:SF21">
    <property type="entry name" value="XYLOSE ISOMERASE-LIKE TIM BARREL DOMAIN-CONTAINING PROTEIN"/>
    <property type="match status" value="1"/>
</dbReference>
<dbReference type="InterPro" id="IPR050312">
    <property type="entry name" value="IolE/XylAMocC-like"/>
</dbReference>